<evidence type="ECO:0000313" key="2">
    <source>
        <dbReference type="EMBL" id="SNQ49414.1"/>
    </source>
</evidence>
<accession>A0A2I2KUS8</accession>
<dbReference type="AlphaFoldDB" id="A0A2I2KUS8"/>
<protein>
    <submittedName>
        <fullName evidence="2">Uncharacterized protein</fullName>
    </submittedName>
</protein>
<reference evidence="2 3" key="1">
    <citation type="submission" date="2017-06" db="EMBL/GenBank/DDBJ databases">
        <authorList>
            <person name="Kim H.J."/>
            <person name="Triplett B.A."/>
        </authorList>
    </citation>
    <scope>NUCLEOTIDE SEQUENCE [LARGE SCALE GENOMIC DNA]</scope>
    <source>
        <strain evidence="2">FRACA_ARgP5</strain>
    </source>
</reference>
<dbReference type="Proteomes" id="UP000234331">
    <property type="component" value="Unassembled WGS sequence"/>
</dbReference>
<evidence type="ECO:0000256" key="1">
    <source>
        <dbReference type="SAM" id="MobiDB-lite"/>
    </source>
</evidence>
<dbReference type="RefSeq" id="WP_207770390.1">
    <property type="nucleotide sequence ID" value="NZ_FZMO01000257.1"/>
</dbReference>
<name>A0A2I2KUS8_9ACTN</name>
<gene>
    <name evidence="2" type="ORF">FRACA_330017</name>
</gene>
<organism evidence="2 3">
    <name type="scientific">Frankia canadensis</name>
    <dbReference type="NCBI Taxonomy" id="1836972"/>
    <lineage>
        <taxon>Bacteria</taxon>
        <taxon>Bacillati</taxon>
        <taxon>Actinomycetota</taxon>
        <taxon>Actinomycetes</taxon>
        <taxon>Frankiales</taxon>
        <taxon>Frankiaceae</taxon>
        <taxon>Frankia</taxon>
    </lineage>
</organism>
<evidence type="ECO:0000313" key="3">
    <source>
        <dbReference type="Proteomes" id="UP000234331"/>
    </source>
</evidence>
<sequence length="211" mass="23667">MSDLESAPRPQQRVTTALEKILDAEFDVEVCPPWLLRPGRAECAAAWTPLTTIYRALTGQELPETAPPRERRRLDIIARYPDGSQQTIEIDERQHFTAARAATFPHYPADIALGYDPHRWLRRSQELTGREPGGGFARPCPPLFPGPGGRHRQRAFRDALADLVPPQHGWLPTVRIADFQIPTTSQDDELTAATVRGLLQRPGGPPTRFLR</sequence>
<keyword evidence="3" id="KW-1185">Reference proteome</keyword>
<feature type="region of interest" description="Disordered" evidence="1">
    <location>
        <begin position="129"/>
        <end position="152"/>
    </location>
</feature>
<dbReference type="EMBL" id="FZMO01000257">
    <property type="protein sequence ID" value="SNQ49414.1"/>
    <property type="molecule type" value="Genomic_DNA"/>
</dbReference>
<proteinExistence type="predicted"/>